<keyword evidence="3" id="KW-1185">Reference proteome</keyword>
<dbReference type="Proteomes" id="UP000474676">
    <property type="component" value="Unassembled WGS sequence"/>
</dbReference>
<gene>
    <name evidence="2" type="ORF">FYJ64_02320</name>
</gene>
<dbReference type="GO" id="GO:0003677">
    <property type="term" value="F:DNA binding"/>
    <property type="evidence" value="ECO:0007669"/>
    <property type="project" value="InterPro"/>
</dbReference>
<evidence type="ECO:0000313" key="3">
    <source>
        <dbReference type="Proteomes" id="UP000474676"/>
    </source>
</evidence>
<organism evidence="2 3">
    <name type="scientific">Hornefia butyriciproducens</name>
    <dbReference type="NCBI Taxonomy" id="2652293"/>
    <lineage>
        <taxon>Bacteria</taxon>
        <taxon>Bacillati</taxon>
        <taxon>Bacillota</taxon>
        <taxon>Clostridia</taxon>
        <taxon>Peptostreptococcales</taxon>
        <taxon>Anaerovoracaceae</taxon>
        <taxon>Hornefia</taxon>
    </lineage>
</organism>
<reference evidence="2 3" key="1">
    <citation type="submission" date="2019-08" db="EMBL/GenBank/DDBJ databases">
        <title>In-depth cultivation of the pig gut microbiome towards novel bacterial diversity and tailored functional studies.</title>
        <authorList>
            <person name="Wylensek D."/>
            <person name="Hitch T.C.A."/>
            <person name="Clavel T."/>
        </authorList>
    </citation>
    <scope>NUCLEOTIDE SEQUENCE [LARGE SCALE GENOMIC DNA]</scope>
    <source>
        <strain evidence="2 3">WCA-MUC-591-APC-3H</strain>
    </source>
</reference>
<evidence type="ECO:0000259" key="1">
    <source>
        <dbReference type="PROSITE" id="PS50930"/>
    </source>
</evidence>
<accession>A0A6L5Y311</accession>
<dbReference type="PANTHER" id="PTHR37299:SF1">
    <property type="entry name" value="STAGE 0 SPORULATION PROTEIN A HOMOLOG"/>
    <property type="match status" value="1"/>
</dbReference>
<evidence type="ECO:0000313" key="2">
    <source>
        <dbReference type="EMBL" id="MST51164.1"/>
    </source>
</evidence>
<dbReference type="SMART" id="SM00850">
    <property type="entry name" value="LytTR"/>
    <property type="match status" value="1"/>
</dbReference>
<dbReference type="Gene3D" id="3.40.50.2300">
    <property type="match status" value="1"/>
</dbReference>
<dbReference type="Gene3D" id="2.40.50.40">
    <property type="match status" value="1"/>
</dbReference>
<dbReference type="AlphaFoldDB" id="A0A6L5Y311"/>
<dbReference type="InterPro" id="IPR007492">
    <property type="entry name" value="LytTR_DNA-bd_dom"/>
</dbReference>
<protein>
    <submittedName>
        <fullName evidence="2">LytTR family transcriptional regulator</fullName>
    </submittedName>
</protein>
<proteinExistence type="predicted"/>
<dbReference type="InterPro" id="IPR046947">
    <property type="entry name" value="LytR-like"/>
</dbReference>
<dbReference type="PROSITE" id="PS50930">
    <property type="entry name" value="HTH_LYTTR"/>
    <property type="match status" value="1"/>
</dbReference>
<dbReference type="GO" id="GO:0000156">
    <property type="term" value="F:phosphorelay response regulator activity"/>
    <property type="evidence" value="ECO:0007669"/>
    <property type="project" value="InterPro"/>
</dbReference>
<sequence>MINILILCNRFQELIEASNNIRRCTDNSMCIISTTNVQEAKSMVEKQSFIIDIFVVAMYLKSGSGYSFEKEVRKNTIYTNTPFVFLTSNEQDLSLYSGLFSYEAHKKRVFSSLPIDALDIQSKFCLYLDAIIAKQIKRDSAKETIRLEGIAGSVNIPISEIVYMEIQNKLCTIYTFTGKYLLHRTSLTKVLNEINSENIIRAHRFYAINLKQIKHIEYISSRKHIAHFRKSSLTCPISSKYMENEILRNKKTTG</sequence>
<dbReference type="PANTHER" id="PTHR37299">
    <property type="entry name" value="TRANSCRIPTIONAL REGULATOR-RELATED"/>
    <property type="match status" value="1"/>
</dbReference>
<dbReference type="Pfam" id="PF04397">
    <property type="entry name" value="LytTR"/>
    <property type="match status" value="1"/>
</dbReference>
<name>A0A6L5Y311_9FIRM</name>
<feature type="domain" description="HTH LytTR-type" evidence="1">
    <location>
        <begin position="156"/>
        <end position="242"/>
    </location>
</feature>
<comment type="caution">
    <text evidence="2">The sequence shown here is derived from an EMBL/GenBank/DDBJ whole genome shotgun (WGS) entry which is preliminary data.</text>
</comment>
<dbReference type="EMBL" id="VUMZ01000002">
    <property type="protein sequence ID" value="MST51164.1"/>
    <property type="molecule type" value="Genomic_DNA"/>
</dbReference>